<dbReference type="OrthoDB" id="9805159at2"/>
<dbReference type="HOGENOM" id="CLU_345735_0_0_9"/>
<dbReference type="STRING" id="748449.Halha_2121"/>
<gene>
    <name evidence="3" type="ordered locus">Halha_2121</name>
</gene>
<dbReference type="KEGG" id="hhl:Halha_2121"/>
<dbReference type="SMART" id="SM00642">
    <property type="entry name" value="Aamy"/>
    <property type="match status" value="1"/>
</dbReference>
<keyword evidence="3" id="KW-0378">Hydrolase</keyword>
<keyword evidence="3" id="KW-0326">Glycosidase</keyword>
<sequence>MFINRKKFTIVVLVTLLIMVSTFSFAQVKKRYQTVVLRGSLAPLDWSSNDNPLTYNQSTKTWQSNPIQLTGGKTLQFKYVYDDQWMPGGNLKFTPPQSGKYVFKFHPQKERKVDVQLVSQYQGQATLQVTVPSETPQWTNLTLGSSLNNFNYTITKLKRKKNRVWTIKLSGKPGEKFTYQYALNDKKYLETRKRLRQATFTKENKVYTDRVVAWEKIPVAKSVTHDFSYQPSIPNSKEEVQIRVTVKHYGNIDTGGIYYTTDGSAPVGKRGTVKNGQFASLQITKSTTKGKITKSTLTGTIPAQENRTPVKYIIDVWDKQSQGSQFADTNSLTPQGATEFAYYVDNYQTPDWAKDAIIYQVFVDRFRNGNPNNDKVGVDQLPYSQQLKKWMGGDLVGLKEKLDYIDKLGVNAIWISPVYKGPYSHGYHPASFKKIDPHFGNKQIMKEIVKAAHKRGIKIIYDFVANHSSNRHPFFQSALEKGKRSKYYDWYTFTDWPNKYETFYSIKELPEFNNNNYQARNYMLNEVVAYWLNEIGIDGFRLDYAKGPSYSFWVDFRHKVKSIKPNAYIFGEVWADRKKINSYAGELDGAVGFEMQGAFYDTFIKDKSMAVLNKTVEQNQKVYPDEYVINTFLDSHDMPRFIFEAGNNPQILKLAAAAQFTLPGTPIIYYGDEIALSQSGDHNKVNTWKDRYYREPMPWDKEKQHLEKPNLAVKAYYKKLIKLRNQEIALRRGNYQSIHVAEDILVFARTYKGEKIIVMINKGKSGQSFSVQKILKQKLNAKDAVVNLMTDQKLTTDREGNLILHVAPQTVGIYELN</sequence>
<dbReference type="InterPro" id="IPR045857">
    <property type="entry name" value="O16G_dom_2"/>
</dbReference>
<dbReference type="Gene3D" id="2.60.40.10">
    <property type="entry name" value="Immunoglobulins"/>
    <property type="match status" value="1"/>
</dbReference>
<accession>L0KBS8</accession>
<dbReference type="InterPro" id="IPR006047">
    <property type="entry name" value="GH13_cat_dom"/>
</dbReference>
<dbReference type="RefSeq" id="WP_015327719.1">
    <property type="nucleotide sequence ID" value="NC_019978.1"/>
</dbReference>
<dbReference type="InterPro" id="IPR054174">
    <property type="entry name" value="Alpha-amylase-like_C"/>
</dbReference>
<keyword evidence="1" id="KW-0732">Signal</keyword>
<dbReference type="eggNOG" id="COG0366">
    <property type="taxonomic scope" value="Bacteria"/>
</dbReference>
<reference evidence="4" key="1">
    <citation type="submission" date="2012-02" db="EMBL/GenBank/DDBJ databases">
        <title>The complete genome of Halobacteroides halobius DSM 5150.</title>
        <authorList>
            <person name="Lucas S."/>
            <person name="Copeland A."/>
            <person name="Lapidus A."/>
            <person name="Glavina del Rio T."/>
            <person name="Dalin E."/>
            <person name="Tice H."/>
            <person name="Bruce D."/>
            <person name="Goodwin L."/>
            <person name="Pitluck S."/>
            <person name="Peters L."/>
            <person name="Mikhailova N."/>
            <person name="Gu W."/>
            <person name="Kyrpides N."/>
            <person name="Mavromatis K."/>
            <person name="Ivanova N."/>
            <person name="Brettin T."/>
            <person name="Detter J.C."/>
            <person name="Han C."/>
            <person name="Larimer F."/>
            <person name="Land M."/>
            <person name="Hauser L."/>
            <person name="Markowitz V."/>
            <person name="Cheng J.-F."/>
            <person name="Hugenholtz P."/>
            <person name="Woyke T."/>
            <person name="Wu D."/>
            <person name="Tindall B."/>
            <person name="Pomrenke H."/>
            <person name="Brambilla E."/>
            <person name="Klenk H.-P."/>
            <person name="Eisen J.A."/>
        </authorList>
    </citation>
    <scope>NUCLEOTIDE SEQUENCE [LARGE SCALE GENOMIC DNA]</scope>
    <source>
        <strain evidence="4">ATCC 35273 / DSM 5150 / MD-1</strain>
    </source>
</reference>
<evidence type="ECO:0000313" key="3">
    <source>
        <dbReference type="EMBL" id="AGB42005.1"/>
    </source>
</evidence>
<dbReference type="EMBL" id="CP003359">
    <property type="protein sequence ID" value="AGB42005.1"/>
    <property type="molecule type" value="Genomic_DNA"/>
</dbReference>
<dbReference type="PANTHER" id="PTHR10357">
    <property type="entry name" value="ALPHA-AMYLASE FAMILY MEMBER"/>
    <property type="match status" value="1"/>
</dbReference>
<feature type="chain" id="PRO_5003944449" evidence="1">
    <location>
        <begin position="27"/>
        <end position="817"/>
    </location>
</feature>
<dbReference type="Gene3D" id="3.20.20.80">
    <property type="entry name" value="Glycosidases"/>
    <property type="match status" value="1"/>
</dbReference>
<feature type="domain" description="Glycosyl hydrolase family 13 catalytic" evidence="2">
    <location>
        <begin position="360"/>
        <end position="724"/>
    </location>
</feature>
<feature type="signal peptide" evidence="1">
    <location>
        <begin position="1"/>
        <end position="26"/>
    </location>
</feature>
<keyword evidence="4" id="KW-1185">Reference proteome</keyword>
<dbReference type="AlphaFoldDB" id="L0KBS8"/>
<dbReference type="Gene3D" id="2.60.40.1180">
    <property type="entry name" value="Golgi alpha-mannosidase II"/>
    <property type="match status" value="1"/>
</dbReference>
<dbReference type="CDD" id="cd11338">
    <property type="entry name" value="AmyAc_CMD"/>
    <property type="match status" value="1"/>
</dbReference>
<dbReference type="Gene3D" id="3.90.400.10">
    <property type="entry name" value="Oligo-1,6-glucosidase, Domain 2"/>
    <property type="match status" value="1"/>
</dbReference>
<dbReference type="GO" id="GO:0005975">
    <property type="term" value="P:carbohydrate metabolic process"/>
    <property type="evidence" value="ECO:0007669"/>
    <property type="project" value="InterPro"/>
</dbReference>
<proteinExistence type="predicted"/>
<organism evidence="3 4">
    <name type="scientific">Halobacteroides halobius (strain ATCC 35273 / DSM 5150 / MD-1)</name>
    <dbReference type="NCBI Taxonomy" id="748449"/>
    <lineage>
        <taxon>Bacteria</taxon>
        <taxon>Bacillati</taxon>
        <taxon>Bacillota</taxon>
        <taxon>Clostridia</taxon>
        <taxon>Halanaerobiales</taxon>
        <taxon>Halobacteroidaceae</taxon>
        <taxon>Halobacteroides</taxon>
    </lineage>
</organism>
<evidence type="ECO:0000313" key="4">
    <source>
        <dbReference type="Proteomes" id="UP000010880"/>
    </source>
</evidence>
<dbReference type="InterPro" id="IPR013780">
    <property type="entry name" value="Glyco_hydro_b"/>
</dbReference>
<dbReference type="InterPro" id="IPR013783">
    <property type="entry name" value="Ig-like_fold"/>
</dbReference>
<dbReference type="SUPFAM" id="SSF51011">
    <property type="entry name" value="Glycosyl hydrolase domain"/>
    <property type="match status" value="1"/>
</dbReference>
<dbReference type="Pfam" id="PF22026">
    <property type="entry name" value="Alpha-amylase_C_2"/>
    <property type="match status" value="1"/>
</dbReference>
<dbReference type="InterPro" id="IPR017853">
    <property type="entry name" value="GH"/>
</dbReference>
<evidence type="ECO:0000256" key="1">
    <source>
        <dbReference type="SAM" id="SignalP"/>
    </source>
</evidence>
<dbReference type="GO" id="GO:0016798">
    <property type="term" value="F:hydrolase activity, acting on glycosyl bonds"/>
    <property type="evidence" value="ECO:0007669"/>
    <property type="project" value="UniProtKB-KW"/>
</dbReference>
<dbReference type="Proteomes" id="UP000010880">
    <property type="component" value="Chromosome"/>
</dbReference>
<name>L0KBS8_HALHC</name>
<evidence type="ECO:0000259" key="2">
    <source>
        <dbReference type="SMART" id="SM00642"/>
    </source>
</evidence>
<dbReference type="Pfam" id="PF00128">
    <property type="entry name" value="Alpha-amylase"/>
    <property type="match status" value="1"/>
</dbReference>
<dbReference type="SUPFAM" id="SSF51445">
    <property type="entry name" value="(Trans)glycosidases"/>
    <property type="match status" value="1"/>
</dbReference>
<protein>
    <submittedName>
        <fullName evidence="3">Glycosidase</fullName>
    </submittedName>
</protein>